<name>A0A090MUR9_AFIFE</name>
<feature type="transmembrane region" description="Helical" evidence="8">
    <location>
        <begin position="608"/>
        <end position="630"/>
    </location>
</feature>
<accession>A0A090MUR9</accession>
<protein>
    <submittedName>
        <fullName evidence="9">Poly-beta-1,6-N-acetyl-D-glucosamine synthase</fullName>
    </submittedName>
</protein>
<evidence type="ECO:0000256" key="1">
    <source>
        <dbReference type="ARBA" id="ARBA00004141"/>
    </source>
</evidence>
<dbReference type="PANTHER" id="PTHR43867:SF2">
    <property type="entry name" value="CELLULOSE SYNTHASE CATALYTIC SUBUNIT A [UDP-FORMING]"/>
    <property type="match status" value="1"/>
</dbReference>
<keyword evidence="10" id="KW-1185">Reference proteome</keyword>
<sequence>MAPISGHPNDMAGPGRKIRRRRPAWPPSGLLADIFKRPRAQPTAARPRRETGHPFELDCLHDVLPPEILAEAARCAALLGVGADQVLIRRGIITEAEYVLRLAHHCGLAVEDFRNISRADCPLSDAQLRYAAQHRLLPLERPDGLYHVQAPLGLAARRLAALCARQARPRIRLATRAAFDRYLMRHEALAYDAAEGLALQMPEMSCAPIHRDGGSRMRRYLLHLLGLTGLFVLAPVLIMQLCGAVLAIWFLLFNSLRLAGSFAGNKRPHPLDRLPDEHLPVYTVMVALYREGRSVAHLLHALAALDYPREKLDIKLLLEADDRETQAAIERLNLPPNVEILFVPPFGPRTKPKALNAGLPFARGDFVAVFDAEDRPDPSQLRAALDTFRRNGDDVACAQASLCIDNSADSWLACMFTAEYAGQFDAFLRGFSQFGLPLPLGGSSNHFRTAILREVGGWDAYNVTEDADLGFRLARFGYRAVMFFSTTYEEAPARAGAWLRQRSRWMKGWMQTWIVHMRSPRRLIRQSGPSGFLTLNLLVGGNVLTALAYPVLIGACLLELGFSAAGSTEIEMFSGPFVELHFTTIAAGYLSTIVVCLIGLARRRLLHHAWVLLLTPLYWACLSVAAWRALTQLLHDPYHWEKTEHGLARHSRLAARSARRHAKDLEDVAQERNVRNSA</sequence>
<evidence type="ECO:0000256" key="3">
    <source>
        <dbReference type="ARBA" id="ARBA00022679"/>
    </source>
</evidence>
<dbReference type="GO" id="GO:0016020">
    <property type="term" value="C:membrane"/>
    <property type="evidence" value="ECO:0007669"/>
    <property type="project" value="UniProtKB-SubCell"/>
</dbReference>
<feature type="region of interest" description="Disordered" evidence="7">
    <location>
        <begin position="1"/>
        <end position="26"/>
    </location>
</feature>
<evidence type="ECO:0000256" key="6">
    <source>
        <dbReference type="ARBA" id="ARBA00023136"/>
    </source>
</evidence>
<evidence type="ECO:0000256" key="2">
    <source>
        <dbReference type="ARBA" id="ARBA00022676"/>
    </source>
</evidence>
<comment type="caution">
    <text evidence="9">The sequence shown here is derived from an EMBL/GenBank/DDBJ whole genome shotgun (WGS) entry which is preliminary data.</text>
</comment>
<keyword evidence="2" id="KW-0328">Glycosyltransferase</keyword>
<dbReference type="Proteomes" id="UP000035762">
    <property type="component" value="Unassembled WGS sequence"/>
</dbReference>
<dbReference type="Pfam" id="PF13641">
    <property type="entry name" value="Glyco_tranf_2_3"/>
    <property type="match status" value="1"/>
</dbReference>
<dbReference type="PANTHER" id="PTHR43867">
    <property type="entry name" value="CELLULOSE SYNTHASE CATALYTIC SUBUNIT A [UDP-FORMING]"/>
    <property type="match status" value="1"/>
</dbReference>
<evidence type="ECO:0000256" key="5">
    <source>
        <dbReference type="ARBA" id="ARBA00022989"/>
    </source>
</evidence>
<organism evidence="9 10">
    <name type="scientific">Afipia felis</name>
    <name type="common">Cat scratch disease bacillus</name>
    <dbReference type="NCBI Taxonomy" id="1035"/>
    <lineage>
        <taxon>Bacteria</taxon>
        <taxon>Pseudomonadati</taxon>
        <taxon>Pseudomonadota</taxon>
        <taxon>Alphaproteobacteria</taxon>
        <taxon>Hyphomicrobiales</taxon>
        <taxon>Nitrobacteraceae</taxon>
        <taxon>Afipia</taxon>
    </lineage>
</organism>
<proteinExistence type="predicted"/>
<comment type="subcellular location">
    <subcellularLocation>
        <location evidence="1">Membrane</location>
        <topology evidence="1">Multi-pass membrane protein</topology>
    </subcellularLocation>
</comment>
<evidence type="ECO:0000313" key="9">
    <source>
        <dbReference type="EMBL" id="CEG09564.1"/>
    </source>
</evidence>
<dbReference type="Gene3D" id="3.90.550.10">
    <property type="entry name" value="Spore Coat Polysaccharide Biosynthesis Protein SpsA, Chain A"/>
    <property type="match status" value="1"/>
</dbReference>
<dbReference type="EMBL" id="CCAZ020000002">
    <property type="protein sequence ID" value="CEG09564.1"/>
    <property type="molecule type" value="Genomic_DNA"/>
</dbReference>
<feature type="transmembrane region" description="Helical" evidence="8">
    <location>
        <begin position="580"/>
        <end position="601"/>
    </location>
</feature>
<dbReference type="SUPFAM" id="SSF53448">
    <property type="entry name" value="Nucleotide-diphospho-sugar transferases"/>
    <property type="match status" value="1"/>
</dbReference>
<feature type="transmembrane region" description="Helical" evidence="8">
    <location>
        <begin position="531"/>
        <end position="560"/>
    </location>
</feature>
<dbReference type="AlphaFoldDB" id="A0A090MUR9"/>
<keyword evidence="5 8" id="KW-1133">Transmembrane helix</keyword>
<dbReference type="SUPFAM" id="SSF160246">
    <property type="entry name" value="EspE N-terminal domain-like"/>
    <property type="match status" value="1"/>
</dbReference>
<evidence type="ECO:0000256" key="4">
    <source>
        <dbReference type="ARBA" id="ARBA00022692"/>
    </source>
</evidence>
<dbReference type="RefSeq" id="WP_048757443.1">
    <property type="nucleotide sequence ID" value="NZ_CCAZ020000002.1"/>
</dbReference>
<dbReference type="GO" id="GO:0016757">
    <property type="term" value="F:glycosyltransferase activity"/>
    <property type="evidence" value="ECO:0007669"/>
    <property type="project" value="UniProtKB-KW"/>
</dbReference>
<evidence type="ECO:0000313" key="10">
    <source>
        <dbReference type="Proteomes" id="UP000035762"/>
    </source>
</evidence>
<dbReference type="InterPro" id="IPR037257">
    <property type="entry name" value="T2SS_E_N_sf"/>
</dbReference>
<keyword evidence="4 8" id="KW-0812">Transmembrane</keyword>
<keyword evidence="6 8" id="KW-0472">Membrane</keyword>
<dbReference type="InterPro" id="IPR050321">
    <property type="entry name" value="Glycosyltr_2/OpgH_subfam"/>
</dbReference>
<evidence type="ECO:0000256" key="7">
    <source>
        <dbReference type="SAM" id="MobiDB-lite"/>
    </source>
</evidence>
<dbReference type="OrthoDB" id="7431422at2"/>
<gene>
    <name evidence="9" type="primary">icaA</name>
    <name evidence="9" type="ORF">BN961_02992</name>
</gene>
<dbReference type="STRING" id="1035.BN961_02992"/>
<reference evidence="9 10" key="1">
    <citation type="journal article" date="2014" name="Genome Announc.">
        <title>Genome Sequence of Afipia felis Strain 76713, Isolated in Hospital Water Using an Amoeba Co-Culture Procedure.</title>
        <authorList>
            <person name="Benamar S."/>
            <person name="La Scola B."/>
            <person name="Croce O."/>
        </authorList>
    </citation>
    <scope>NUCLEOTIDE SEQUENCE [LARGE SCALE GENOMIC DNA]</scope>
    <source>
        <strain evidence="9 10">76713</strain>
    </source>
</reference>
<evidence type="ECO:0000256" key="8">
    <source>
        <dbReference type="SAM" id="Phobius"/>
    </source>
</evidence>
<keyword evidence="3" id="KW-0808">Transferase</keyword>
<dbReference type="InterPro" id="IPR029044">
    <property type="entry name" value="Nucleotide-diphossugar_trans"/>
</dbReference>